<protein>
    <submittedName>
        <fullName evidence="2">Uncharacterized protein</fullName>
    </submittedName>
</protein>
<proteinExistence type="predicted"/>
<reference evidence="2" key="1">
    <citation type="journal article" date="2021" name="Genome Biol. Evol.">
        <title>A High-Quality Reference Genome for a Parasitic Bivalve with Doubly Uniparental Inheritance (Bivalvia: Unionida).</title>
        <authorList>
            <person name="Smith C.H."/>
        </authorList>
    </citation>
    <scope>NUCLEOTIDE SEQUENCE</scope>
    <source>
        <strain evidence="2">CHS0354</strain>
    </source>
</reference>
<dbReference type="Proteomes" id="UP001195483">
    <property type="component" value="Unassembled WGS sequence"/>
</dbReference>
<comment type="caution">
    <text evidence="2">The sequence shown here is derived from an EMBL/GenBank/DDBJ whole genome shotgun (WGS) entry which is preliminary data.</text>
</comment>
<keyword evidence="1" id="KW-0812">Transmembrane</keyword>
<reference evidence="2" key="2">
    <citation type="journal article" date="2021" name="Genome Biol. Evol.">
        <title>Developing a high-quality reference genome for a parasitic bivalve with doubly uniparental inheritance (Bivalvia: Unionida).</title>
        <authorList>
            <person name="Smith C.H."/>
        </authorList>
    </citation>
    <scope>NUCLEOTIDE SEQUENCE</scope>
    <source>
        <strain evidence="2">CHS0354</strain>
        <tissue evidence="2">Mantle</tissue>
    </source>
</reference>
<sequence length="240" mass="26762">MFLACVFPTDLVGMWSSSDGGQLVITGDSVNDYRINLTVMLKVISFKCSDLYQGKYILKSRSTFLFNTFEFDAYLCVEFYKISNTKFTYQLSSVVDPSLNERVVTRFAGNIPALADICNRPAPYEEETLITLDKIEDSQITAFETPVPTIRTTGANVQLHHETNTKKAPDEYAPLIGGVVAGVLVIGALAVMAAFCYCRQKSPMKSIPSKYMINFTSSTSVLQKEHTEPSNKYEETKVVH</sequence>
<evidence type="ECO:0000256" key="1">
    <source>
        <dbReference type="SAM" id="Phobius"/>
    </source>
</evidence>
<evidence type="ECO:0000313" key="2">
    <source>
        <dbReference type="EMBL" id="KAK3593550.1"/>
    </source>
</evidence>
<keyword evidence="1" id="KW-0472">Membrane</keyword>
<dbReference type="EMBL" id="JAEAOA010001146">
    <property type="protein sequence ID" value="KAK3593550.1"/>
    <property type="molecule type" value="Genomic_DNA"/>
</dbReference>
<reference evidence="2" key="3">
    <citation type="submission" date="2023-05" db="EMBL/GenBank/DDBJ databases">
        <authorList>
            <person name="Smith C.H."/>
        </authorList>
    </citation>
    <scope>NUCLEOTIDE SEQUENCE</scope>
    <source>
        <strain evidence="2">CHS0354</strain>
        <tissue evidence="2">Mantle</tissue>
    </source>
</reference>
<evidence type="ECO:0000313" key="3">
    <source>
        <dbReference type="Proteomes" id="UP001195483"/>
    </source>
</evidence>
<keyword evidence="1" id="KW-1133">Transmembrane helix</keyword>
<dbReference type="AlphaFoldDB" id="A0AAE0VYE9"/>
<organism evidence="2 3">
    <name type="scientific">Potamilus streckersoni</name>
    <dbReference type="NCBI Taxonomy" id="2493646"/>
    <lineage>
        <taxon>Eukaryota</taxon>
        <taxon>Metazoa</taxon>
        <taxon>Spiralia</taxon>
        <taxon>Lophotrochozoa</taxon>
        <taxon>Mollusca</taxon>
        <taxon>Bivalvia</taxon>
        <taxon>Autobranchia</taxon>
        <taxon>Heteroconchia</taxon>
        <taxon>Palaeoheterodonta</taxon>
        <taxon>Unionida</taxon>
        <taxon>Unionoidea</taxon>
        <taxon>Unionidae</taxon>
        <taxon>Ambleminae</taxon>
        <taxon>Lampsilini</taxon>
        <taxon>Potamilus</taxon>
    </lineage>
</organism>
<accession>A0AAE0VYE9</accession>
<name>A0AAE0VYE9_9BIVA</name>
<keyword evidence="3" id="KW-1185">Reference proteome</keyword>
<gene>
    <name evidence="2" type="ORF">CHS0354_018633</name>
</gene>
<feature type="transmembrane region" description="Helical" evidence="1">
    <location>
        <begin position="172"/>
        <end position="197"/>
    </location>
</feature>